<organism evidence="3 4">
    <name type="scientific">Penicilliopsis zonata CBS 506.65</name>
    <dbReference type="NCBI Taxonomy" id="1073090"/>
    <lineage>
        <taxon>Eukaryota</taxon>
        <taxon>Fungi</taxon>
        <taxon>Dikarya</taxon>
        <taxon>Ascomycota</taxon>
        <taxon>Pezizomycotina</taxon>
        <taxon>Eurotiomycetes</taxon>
        <taxon>Eurotiomycetidae</taxon>
        <taxon>Eurotiales</taxon>
        <taxon>Aspergillaceae</taxon>
        <taxon>Penicilliopsis</taxon>
    </lineage>
</organism>
<keyword evidence="1" id="KW-1133">Transmembrane helix</keyword>
<feature type="chain" id="PRO_5009887528" evidence="2">
    <location>
        <begin position="25"/>
        <end position="304"/>
    </location>
</feature>
<dbReference type="InterPro" id="IPR028000">
    <property type="entry name" value="Pma1"/>
</dbReference>
<accession>A0A1L9SA56</accession>
<keyword evidence="4" id="KW-1185">Reference proteome</keyword>
<sequence>MASYFLGFLTLIFMVTALLQQGLCAVLDERFVNKGYLNNVTSRPAEVSDTNTTHIGSAGDFPVCHDLEGPIAPLCLPLNGANVLVDAIYYVTWNADFYPLNATITIEMRYLNSSEGDSAYTSERTDNSYGYLPLGMSKEWLQDKPYNDLTLYIIELDPTSGRRASARQGPTIRLHPKPVEHYRPSPPLPYNRLALFVGLPVSLGAIILVVGGLYFGMRDSRRIKVERLRIAREKAYGIGESKMERLGAMTERDISTDLYSPGEYSGLFYDVLPEMVNSDLLSEFERTAGHVFRRDISKLKSWSG</sequence>
<dbReference type="RefSeq" id="XP_022578572.1">
    <property type="nucleotide sequence ID" value="XM_022725077.1"/>
</dbReference>
<dbReference type="Proteomes" id="UP000184188">
    <property type="component" value="Unassembled WGS sequence"/>
</dbReference>
<feature type="transmembrane region" description="Helical" evidence="1">
    <location>
        <begin position="193"/>
        <end position="217"/>
    </location>
</feature>
<dbReference type="OrthoDB" id="4084551at2759"/>
<keyword evidence="2" id="KW-0732">Signal</keyword>
<gene>
    <name evidence="3" type="ORF">ASPZODRAFT_145186</name>
</gene>
<dbReference type="EMBL" id="KV878349">
    <property type="protein sequence ID" value="OJJ44062.1"/>
    <property type="molecule type" value="Genomic_DNA"/>
</dbReference>
<protein>
    <submittedName>
        <fullName evidence="3">Uncharacterized protein</fullName>
    </submittedName>
</protein>
<evidence type="ECO:0000256" key="1">
    <source>
        <dbReference type="SAM" id="Phobius"/>
    </source>
</evidence>
<keyword evidence="1" id="KW-0812">Transmembrane</keyword>
<evidence type="ECO:0000313" key="4">
    <source>
        <dbReference type="Proteomes" id="UP000184188"/>
    </source>
</evidence>
<keyword evidence="1" id="KW-0472">Membrane</keyword>
<dbReference type="AlphaFoldDB" id="A0A1L9SA56"/>
<name>A0A1L9SA56_9EURO</name>
<proteinExistence type="predicted"/>
<evidence type="ECO:0000313" key="3">
    <source>
        <dbReference type="EMBL" id="OJJ44062.1"/>
    </source>
</evidence>
<dbReference type="GeneID" id="34611542"/>
<evidence type="ECO:0000256" key="2">
    <source>
        <dbReference type="SAM" id="SignalP"/>
    </source>
</evidence>
<reference evidence="4" key="1">
    <citation type="journal article" date="2017" name="Genome Biol.">
        <title>Comparative genomics reveals high biological diversity and specific adaptations in the industrially and medically important fungal genus Aspergillus.</title>
        <authorList>
            <person name="de Vries R.P."/>
            <person name="Riley R."/>
            <person name="Wiebenga A."/>
            <person name="Aguilar-Osorio G."/>
            <person name="Amillis S."/>
            <person name="Uchima C.A."/>
            <person name="Anderluh G."/>
            <person name="Asadollahi M."/>
            <person name="Askin M."/>
            <person name="Barry K."/>
            <person name="Battaglia E."/>
            <person name="Bayram O."/>
            <person name="Benocci T."/>
            <person name="Braus-Stromeyer S.A."/>
            <person name="Caldana C."/>
            <person name="Canovas D."/>
            <person name="Cerqueira G.C."/>
            <person name="Chen F."/>
            <person name="Chen W."/>
            <person name="Choi C."/>
            <person name="Clum A."/>
            <person name="Dos Santos R.A."/>
            <person name="Damasio A.R."/>
            <person name="Diallinas G."/>
            <person name="Emri T."/>
            <person name="Fekete E."/>
            <person name="Flipphi M."/>
            <person name="Freyberg S."/>
            <person name="Gallo A."/>
            <person name="Gournas C."/>
            <person name="Habgood R."/>
            <person name="Hainaut M."/>
            <person name="Harispe M.L."/>
            <person name="Henrissat B."/>
            <person name="Hilden K.S."/>
            <person name="Hope R."/>
            <person name="Hossain A."/>
            <person name="Karabika E."/>
            <person name="Karaffa L."/>
            <person name="Karanyi Z."/>
            <person name="Krasevec N."/>
            <person name="Kuo A."/>
            <person name="Kusch H."/>
            <person name="LaButti K."/>
            <person name="Lagendijk E.L."/>
            <person name="Lapidus A."/>
            <person name="Levasseur A."/>
            <person name="Lindquist E."/>
            <person name="Lipzen A."/>
            <person name="Logrieco A.F."/>
            <person name="MacCabe A."/>
            <person name="Maekelae M.R."/>
            <person name="Malavazi I."/>
            <person name="Melin P."/>
            <person name="Meyer V."/>
            <person name="Mielnichuk N."/>
            <person name="Miskei M."/>
            <person name="Molnar A.P."/>
            <person name="Mule G."/>
            <person name="Ngan C.Y."/>
            <person name="Orejas M."/>
            <person name="Orosz E."/>
            <person name="Ouedraogo J.P."/>
            <person name="Overkamp K.M."/>
            <person name="Park H.-S."/>
            <person name="Perrone G."/>
            <person name="Piumi F."/>
            <person name="Punt P.J."/>
            <person name="Ram A.F."/>
            <person name="Ramon A."/>
            <person name="Rauscher S."/>
            <person name="Record E."/>
            <person name="Riano-Pachon D.M."/>
            <person name="Robert V."/>
            <person name="Roehrig J."/>
            <person name="Ruller R."/>
            <person name="Salamov A."/>
            <person name="Salih N.S."/>
            <person name="Samson R.A."/>
            <person name="Sandor E."/>
            <person name="Sanguinetti M."/>
            <person name="Schuetze T."/>
            <person name="Sepcic K."/>
            <person name="Shelest E."/>
            <person name="Sherlock G."/>
            <person name="Sophianopoulou V."/>
            <person name="Squina F.M."/>
            <person name="Sun H."/>
            <person name="Susca A."/>
            <person name="Todd R.B."/>
            <person name="Tsang A."/>
            <person name="Unkles S.E."/>
            <person name="van de Wiele N."/>
            <person name="van Rossen-Uffink D."/>
            <person name="Oliveira J.V."/>
            <person name="Vesth T.C."/>
            <person name="Visser J."/>
            <person name="Yu J.-H."/>
            <person name="Zhou M."/>
            <person name="Andersen M.R."/>
            <person name="Archer D.B."/>
            <person name="Baker S.E."/>
            <person name="Benoit I."/>
            <person name="Brakhage A.A."/>
            <person name="Braus G.H."/>
            <person name="Fischer R."/>
            <person name="Frisvad J.C."/>
            <person name="Goldman G.H."/>
            <person name="Houbraken J."/>
            <person name="Oakley B."/>
            <person name="Pocsi I."/>
            <person name="Scazzocchio C."/>
            <person name="Seiboth B."/>
            <person name="vanKuyk P.A."/>
            <person name="Wortman J."/>
            <person name="Dyer P.S."/>
            <person name="Grigoriev I.V."/>
        </authorList>
    </citation>
    <scope>NUCLEOTIDE SEQUENCE [LARGE SCALE GENOMIC DNA]</scope>
    <source>
        <strain evidence="4">CBS 506.65</strain>
    </source>
</reference>
<dbReference type="Pfam" id="PF14610">
    <property type="entry name" value="Psg1"/>
    <property type="match status" value="1"/>
</dbReference>
<dbReference type="VEuPathDB" id="FungiDB:ASPZODRAFT_145186"/>
<feature type="signal peptide" evidence="2">
    <location>
        <begin position="1"/>
        <end position="24"/>
    </location>
</feature>